<accession>A0A9D4RNR5</accession>
<reference evidence="1" key="1">
    <citation type="journal article" date="2019" name="bioRxiv">
        <title>The Genome of the Zebra Mussel, Dreissena polymorpha: A Resource for Invasive Species Research.</title>
        <authorList>
            <person name="McCartney M.A."/>
            <person name="Auch B."/>
            <person name="Kono T."/>
            <person name="Mallez S."/>
            <person name="Zhang Y."/>
            <person name="Obille A."/>
            <person name="Becker A."/>
            <person name="Abrahante J.E."/>
            <person name="Garbe J."/>
            <person name="Badalamenti J.P."/>
            <person name="Herman A."/>
            <person name="Mangelson H."/>
            <person name="Liachko I."/>
            <person name="Sullivan S."/>
            <person name="Sone E.D."/>
            <person name="Koren S."/>
            <person name="Silverstein K.A.T."/>
            <person name="Beckman K.B."/>
            <person name="Gohl D.M."/>
        </authorList>
    </citation>
    <scope>NUCLEOTIDE SEQUENCE</scope>
    <source>
        <strain evidence="1">Duluth1</strain>
        <tissue evidence="1">Whole animal</tissue>
    </source>
</reference>
<dbReference type="AlphaFoldDB" id="A0A9D4RNR5"/>
<sequence length="195" mass="22701">MNLIIRTHILTKFHEDQTINPYNENCPPPGGHVFQRTGTIFEHSRAIIRTNLLTKFHEYWTIKGTFIMLTRFYYSRIRKTAPPPSTIFSTNWIHLQTQLRHHLDKSINVTSRILTNWTMNVTSAVLKIRTAPPPGGHVFQPTGTCLELVQNNFGTHFLTNFHEYWTLNVASRVLTRLKLMTDKRRSQKLTISQSS</sequence>
<proteinExistence type="predicted"/>
<reference evidence="1" key="2">
    <citation type="submission" date="2020-11" db="EMBL/GenBank/DDBJ databases">
        <authorList>
            <person name="McCartney M.A."/>
            <person name="Auch B."/>
            <person name="Kono T."/>
            <person name="Mallez S."/>
            <person name="Becker A."/>
            <person name="Gohl D.M."/>
            <person name="Silverstein K.A.T."/>
            <person name="Koren S."/>
            <person name="Bechman K.B."/>
            <person name="Herman A."/>
            <person name="Abrahante J.E."/>
            <person name="Garbe J."/>
        </authorList>
    </citation>
    <scope>NUCLEOTIDE SEQUENCE</scope>
    <source>
        <strain evidence="1">Duluth1</strain>
        <tissue evidence="1">Whole animal</tissue>
    </source>
</reference>
<evidence type="ECO:0000313" key="2">
    <source>
        <dbReference type="Proteomes" id="UP000828390"/>
    </source>
</evidence>
<dbReference type="Proteomes" id="UP000828390">
    <property type="component" value="Unassembled WGS sequence"/>
</dbReference>
<name>A0A9D4RNR5_DREPO</name>
<comment type="caution">
    <text evidence="1">The sequence shown here is derived from an EMBL/GenBank/DDBJ whole genome shotgun (WGS) entry which is preliminary data.</text>
</comment>
<dbReference type="EMBL" id="JAIWYP010000002">
    <property type="protein sequence ID" value="KAH3873823.1"/>
    <property type="molecule type" value="Genomic_DNA"/>
</dbReference>
<organism evidence="1 2">
    <name type="scientific">Dreissena polymorpha</name>
    <name type="common">Zebra mussel</name>
    <name type="synonym">Mytilus polymorpha</name>
    <dbReference type="NCBI Taxonomy" id="45954"/>
    <lineage>
        <taxon>Eukaryota</taxon>
        <taxon>Metazoa</taxon>
        <taxon>Spiralia</taxon>
        <taxon>Lophotrochozoa</taxon>
        <taxon>Mollusca</taxon>
        <taxon>Bivalvia</taxon>
        <taxon>Autobranchia</taxon>
        <taxon>Heteroconchia</taxon>
        <taxon>Euheterodonta</taxon>
        <taxon>Imparidentia</taxon>
        <taxon>Neoheterodontei</taxon>
        <taxon>Myida</taxon>
        <taxon>Dreissenoidea</taxon>
        <taxon>Dreissenidae</taxon>
        <taxon>Dreissena</taxon>
    </lineage>
</organism>
<gene>
    <name evidence="1" type="ORF">DPMN_037063</name>
</gene>
<evidence type="ECO:0000313" key="1">
    <source>
        <dbReference type="EMBL" id="KAH3873823.1"/>
    </source>
</evidence>
<keyword evidence="2" id="KW-1185">Reference proteome</keyword>
<protein>
    <submittedName>
        <fullName evidence="1">Uncharacterized protein</fullName>
    </submittedName>
</protein>